<dbReference type="Proteomes" id="UP000006512">
    <property type="component" value="Unassembled WGS sequence"/>
</dbReference>
<evidence type="ECO:0000313" key="2">
    <source>
        <dbReference type="Proteomes" id="UP000006512"/>
    </source>
</evidence>
<dbReference type="RefSeq" id="WP_006271295.1">
    <property type="nucleotide sequence ID" value="NZ_GL883077.1"/>
</dbReference>
<evidence type="ECO:0000313" key="1">
    <source>
        <dbReference type="EMBL" id="EGF92125.1"/>
    </source>
</evidence>
<dbReference type="STRING" id="715226.ABI_05580"/>
<protein>
    <recommendedName>
        <fullName evidence="3">DUF2794 domain-containing protein</fullName>
    </recommendedName>
</protein>
<dbReference type="InterPro" id="IPR021252">
    <property type="entry name" value="DUF2794"/>
</dbReference>
<evidence type="ECO:0008006" key="3">
    <source>
        <dbReference type="Google" id="ProtNLM"/>
    </source>
</evidence>
<organism evidence="1 2">
    <name type="scientific">Asticcacaulis biprosthecium C19</name>
    <dbReference type="NCBI Taxonomy" id="715226"/>
    <lineage>
        <taxon>Bacteria</taxon>
        <taxon>Pseudomonadati</taxon>
        <taxon>Pseudomonadota</taxon>
        <taxon>Alphaproteobacteria</taxon>
        <taxon>Caulobacterales</taxon>
        <taxon>Caulobacteraceae</taxon>
        <taxon>Asticcacaulis</taxon>
    </lineage>
</organism>
<reference evidence="2" key="1">
    <citation type="submission" date="2011-03" db="EMBL/GenBank/DDBJ databases">
        <title>Draft genome sequence of Brevundimonas diminuta.</title>
        <authorList>
            <person name="Brown P.J.B."/>
            <person name="Buechlein A."/>
            <person name="Hemmerich C."/>
            <person name="Brun Y.V."/>
        </authorList>
    </citation>
    <scope>NUCLEOTIDE SEQUENCE [LARGE SCALE GENOMIC DNA]</scope>
    <source>
        <strain evidence="2">C19</strain>
    </source>
</reference>
<dbReference type="eggNOG" id="ENOG5032RW3">
    <property type="taxonomic scope" value="Bacteria"/>
</dbReference>
<accession>F4QKH3</accession>
<name>F4QKH3_9CAUL</name>
<dbReference type="HOGENOM" id="CLU_133774_1_0_5"/>
<keyword evidence="2" id="KW-1185">Reference proteome</keyword>
<dbReference type="EMBL" id="GL883077">
    <property type="protein sequence ID" value="EGF92125.1"/>
    <property type="molecule type" value="Genomic_DNA"/>
</dbReference>
<dbReference type="Pfam" id="PF10984">
    <property type="entry name" value="DUF2794"/>
    <property type="match status" value="1"/>
</dbReference>
<gene>
    <name evidence="1" type="ORF">ABI_05580</name>
</gene>
<proteinExistence type="predicted"/>
<dbReference type="OrthoDB" id="7159482at2"/>
<sequence>MSIQDYGAAGATPAKGPVFFDRRELDLILRVYGRKVASGDWRDYAIDTFPDAVTFNIFRRSNESPLYRIEKRPALSRRQGAFAIFNQAGMILKRGRELGPVLTVLDKTKFDVI</sequence>
<dbReference type="AlphaFoldDB" id="F4QKH3"/>